<dbReference type="EMBL" id="RWGY01000009">
    <property type="protein sequence ID" value="TVU36582.1"/>
    <property type="molecule type" value="Genomic_DNA"/>
</dbReference>
<keyword evidence="2" id="KW-1185">Reference proteome</keyword>
<comment type="caution">
    <text evidence="1">The sequence shown here is derived from an EMBL/GenBank/DDBJ whole genome shotgun (WGS) entry which is preliminary data.</text>
</comment>
<dbReference type="Proteomes" id="UP000324897">
    <property type="component" value="Unassembled WGS sequence"/>
</dbReference>
<gene>
    <name evidence="1" type="ORF">EJB05_18520</name>
</gene>
<protein>
    <submittedName>
        <fullName evidence="1">Uncharacterized protein</fullName>
    </submittedName>
</protein>
<reference evidence="1 2" key="1">
    <citation type="journal article" date="2019" name="Sci. Rep.">
        <title>A high-quality genome of Eragrostis curvula grass provides insights into Poaceae evolution and supports new strategies to enhance forage quality.</title>
        <authorList>
            <person name="Carballo J."/>
            <person name="Santos B.A.C.M."/>
            <person name="Zappacosta D."/>
            <person name="Garbus I."/>
            <person name="Selva J.P."/>
            <person name="Gallo C.A."/>
            <person name="Diaz A."/>
            <person name="Albertini E."/>
            <person name="Caccamo M."/>
            <person name="Echenique V."/>
        </authorList>
    </citation>
    <scope>NUCLEOTIDE SEQUENCE [LARGE SCALE GENOMIC DNA]</scope>
    <source>
        <strain evidence="2">cv. Victoria</strain>
        <tissue evidence="1">Leaf</tissue>
    </source>
</reference>
<evidence type="ECO:0000313" key="2">
    <source>
        <dbReference type="Proteomes" id="UP000324897"/>
    </source>
</evidence>
<organism evidence="1 2">
    <name type="scientific">Eragrostis curvula</name>
    <name type="common">weeping love grass</name>
    <dbReference type="NCBI Taxonomy" id="38414"/>
    <lineage>
        <taxon>Eukaryota</taxon>
        <taxon>Viridiplantae</taxon>
        <taxon>Streptophyta</taxon>
        <taxon>Embryophyta</taxon>
        <taxon>Tracheophyta</taxon>
        <taxon>Spermatophyta</taxon>
        <taxon>Magnoliopsida</taxon>
        <taxon>Liliopsida</taxon>
        <taxon>Poales</taxon>
        <taxon>Poaceae</taxon>
        <taxon>PACMAD clade</taxon>
        <taxon>Chloridoideae</taxon>
        <taxon>Eragrostideae</taxon>
        <taxon>Eragrostidinae</taxon>
        <taxon>Eragrostis</taxon>
    </lineage>
</organism>
<accession>A0A5J9VJL1</accession>
<dbReference type="AlphaFoldDB" id="A0A5J9VJL1"/>
<sequence>MSEITGAEGTPAPANTRCLRCTSPDNANLPSRFLRFLKTCRRGVRNTRFQLVFPRTRRHQIVSQAPPAPALIYNQLHSPSFPSLRPRLLGLSSASSAFDYLLARLQLASTPPREIGGHRRNHDAGDRLGARQVYVNFVHKLLIILPMEYDAAVHLDPS</sequence>
<evidence type="ECO:0000313" key="1">
    <source>
        <dbReference type="EMBL" id="TVU36582.1"/>
    </source>
</evidence>
<name>A0A5J9VJL1_9POAL</name>
<proteinExistence type="predicted"/>
<feature type="non-terminal residue" evidence="1">
    <location>
        <position position="1"/>
    </location>
</feature>
<dbReference type="Gramene" id="TVU36582">
    <property type="protein sequence ID" value="TVU36582"/>
    <property type="gene ID" value="EJB05_18520"/>
</dbReference>